<keyword evidence="8" id="KW-1185">Reference proteome</keyword>
<dbReference type="GO" id="GO:0004467">
    <property type="term" value="F:long-chain fatty acid-CoA ligase activity"/>
    <property type="evidence" value="ECO:0007669"/>
    <property type="project" value="UniProtKB-EC"/>
</dbReference>
<feature type="domain" description="AMP-dependent synthetase/ligase" evidence="6">
    <location>
        <begin position="91"/>
        <end position="501"/>
    </location>
</feature>
<evidence type="ECO:0000256" key="2">
    <source>
        <dbReference type="ARBA" id="ARBA00022598"/>
    </source>
</evidence>
<gene>
    <name evidence="7" type="ORF">DEBURN_LOCUS8581</name>
</gene>
<evidence type="ECO:0000256" key="5">
    <source>
        <dbReference type="ARBA" id="ARBA00036813"/>
    </source>
</evidence>
<keyword evidence="3" id="KW-0547">Nucleotide-binding</keyword>
<evidence type="ECO:0000313" key="8">
    <source>
        <dbReference type="Proteomes" id="UP000789706"/>
    </source>
</evidence>
<protein>
    <submittedName>
        <fullName evidence="7">8378_t:CDS:1</fullName>
    </submittedName>
</protein>
<evidence type="ECO:0000313" key="7">
    <source>
        <dbReference type="EMBL" id="CAG8581225.1"/>
    </source>
</evidence>
<dbReference type="AlphaFoldDB" id="A0A9N9BZJ6"/>
<comment type="catalytic activity">
    <reaction evidence="5">
        <text>a long-chain fatty acid + ATP + CoA = a long-chain fatty acyl-CoA + AMP + diphosphate</text>
        <dbReference type="Rhea" id="RHEA:15421"/>
        <dbReference type="ChEBI" id="CHEBI:30616"/>
        <dbReference type="ChEBI" id="CHEBI:33019"/>
        <dbReference type="ChEBI" id="CHEBI:57287"/>
        <dbReference type="ChEBI" id="CHEBI:57560"/>
        <dbReference type="ChEBI" id="CHEBI:83139"/>
        <dbReference type="ChEBI" id="CHEBI:456215"/>
        <dbReference type="EC" id="6.2.1.3"/>
    </reaction>
</comment>
<comment type="caution">
    <text evidence="7">The sequence shown here is derived from an EMBL/GenBank/DDBJ whole genome shotgun (WGS) entry which is preliminary data.</text>
</comment>
<dbReference type="PANTHER" id="PTHR43272:SF83">
    <property type="entry name" value="ACYL-COA SYNTHETASE LONG-CHAIN, ISOFORM J"/>
    <property type="match status" value="1"/>
</dbReference>
<proteinExistence type="inferred from homology"/>
<accession>A0A9N9BZJ6</accession>
<dbReference type="PANTHER" id="PTHR43272">
    <property type="entry name" value="LONG-CHAIN-FATTY-ACID--COA LIGASE"/>
    <property type="match status" value="1"/>
</dbReference>
<keyword evidence="4" id="KW-0067">ATP-binding</keyword>
<reference evidence="7" key="1">
    <citation type="submission" date="2021-06" db="EMBL/GenBank/DDBJ databases">
        <authorList>
            <person name="Kallberg Y."/>
            <person name="Tangrot J."/>
            <person name="Rosling A."/>
        </authorList>
    </citation>
    <scope>NUCLEOTIDE SEQUENCE</scope>
    <source>
        <strain evidence="7">AZ414A</strain>
    </source>
</reference>
<dbReference type="SUPFAM" id="SSF56801">
    <property type="entry name" value="Acetyl-CoA synthetase-like"/>
    <property type="match status" value="1"/>
</dbReference>
<name>A0A9N9BZJ6_9GLOM</name>
<evidence type="ECO:0000256" key="1">
    <source>
        <dbReference type="ARBA" id="ARBA00006432"/>
    </source>
</evidence>
<dbReference type="GO" id="GO:0035336">
    <property type="term" value="P:long-chain fatty-acyl-CoA metabolic process"/>
    <property type="evidence" value="ECO:0007669"/>
    <property type="project" value="TreeGrafter"/>
</dbReference>
<dbReference type="Gene3D" id="3.40.50.12780">
    <property type="entry name" value="N-terminal domain of ligase-like"/>
    <property type="match status" value="1"/>
</dbReference>
<dbReference type="GO" id="GO:0005811">
    <property type="term" value="C:lipid droplet"/>
    <property type="evidence" value="ECO:0007669"/>
    <property type="project" value="TreeGrafter"/>
</dbReference>
<dbReference type="Proteomes" id="UP000789706">
    <property type="component" value="Unassembled WGS sequence"/>
</dbReference>
<dbReference type="GO" id="GO:0005783">
    <property type="term" value="C:endoplasmic reticulum"/>
    <property type="evidence" value="ECO:0007669"/>
    <property type="project" value="TreeGrafter"/>
</dbReference>
<evidence type="ECO:0000256" key="4">
    <source>
        <dbReference type="ARBA" id="ARBA00022840"/>
    </source>
</evidence>
<comment type="similarity">
    <text evidence="1">Belongs to the ATP-dependent AMP-binding enzyme family.</text>
</comment>
<dbReference type="PROSITE" id="PS00455">
    <property type="entry name" value="AMP_BINDING"/>
    <property type="match status" value="1"/>
</dbReference>
<evidence type="ECO:0000256" key="3">
    <source>
        <dbReference type="ARBA" id="ARBA00022741"/>
    </source>
</evidence>
<dbReference type="InterPro" id="IPR020845">
    <property type="entry name" value="AMP-binding_CS"/>
</dbReference>
<dbReference type="EMBL" id="CAJVPK010001305">
    <property type="protein sequence ID" value="CAG8581225.1"/>
    <property type="molecule type" value="Genomic_DNA"/>
</dbReference>
<dbReference type="GO" id="GO:0005886">
    <property type="term" value="C:plasma membrane"/>
    <property type="evidence" value="ECO:0007669"/>
    <property type="project" value="TreeGrafter"/>
</dbReference>
<sequence length="670" mass="74526">MTTSVPIGPKIDGETQIRRSVLSPNKLITVPSEGVNTLYDVFQYRVRTSKTKNAFGFRKIIKIIEEEKEVTKIVGGEPIKEKKTWKYFQMSSYEYLTFSQANEIVKNIGAGLVKLGLNKNTKLALYTFTNINWMLVSYGCYTQSITFMTAYDTLGEDNIIFSMNETEIKAIFTNSSLLPTLKKVASSIYTLEHVIYDGDIEESDLNEFRIAHPKINLITLEELKQLGKENPLEDNPPKPQDLCCIMYTSGSTGRPKGVIITHANVVASIAGAKVKLGPFLVPDDTYLAYLPFAHILGFVIENCFIYLGMTIGYGTFKTLSNASVRNCSGDIQEFKPSIFGGVPAVFEAIKKDILTKINASSVPNQKMFYGALSAKKFLKNYRLPTGILDMVVFKKIKQQFGGRLRLLLAGGAPLFNETHEFLSTALCAMITGYALTETCSSGTMLPPPEIRSDTWGIAGSLFPTIEMKLVDAPEAGYLSSNKPNPQGEIWIRGGPVSQGYYENEQLTKEAFTEDGWFKTGDIGEFLKSGSLSIIDRKKNLVKMAHGEYIAIEKLESVYGSTLFVGNLCVLADSLQTRPVAVILPVEVRILDLAKDMGIKGGFEELCKNAEIKKAILTACNEQGKRANFKPVEFLADIILCSDEWTTENRIEIKKKYEEQIKLLYAANTHK</sequence>
<dbReference type="Pfam" id="PF00501">
    <property type="entry name" value="AMP-binding"/>
    <property type="match status" value="1"/>
</dbReference>
<evidence type="ECO:0000259" key="6">
    <source>
        <dbReference type="Pfam" id="PF00501"/>
    </source>
</evidence>
<organism evidence="7 8">
    <name type="scientific">Diversispora eburnea</name>
    <dbReference type="NCBI Taxonomy" id="1213867"/>
    <lineage>
        <taxon>Eukaryota</taxon>
        <taxon>Fungi</taxon>
        <taxon>Fungi incertae sedis</taxon>
        <taxon>Mucoromycota</taxon>
        <taxon>Glomeromycotina</taxon>
        <taxon>Glomeromycetes</taxon>
        <taxon>Diversisporales</taxon>
        <taxon>Diversisporaceae</taxon>
        <taxon>Diversispora</taxon>
    </lineage>
</organism>
<dbReference type="InterPro" id="IPR042099">
    <property type="entry name" value="ANL_N_sf"/>
</dbReference>
<dbReference type="InterPro" id="IPR000873">
    <property type="entry name" value="AMP-dep_synth/lig_dom"/>
</dbReference>
<dbReference type="OrthoDB" id="1700726at2759"/>
<keyword evidence="2" id="KW-0436">Ligase</keyword>
<dbReference type="GO" id="GO:0005524">
    <property type="term" value="F:ATP binding"/>
    <property type="evidence" value="ECO:0007669"/>
    <property type="project" value="UniProtKB-KW"/>
</dbReference>